<evidence type="ECO:0000313" key="3">
    <source>
        <dbReference type="Proteomes" id="UP000219452"/>
    </source>
</evidence>
<reference evidence="3" key="1">
    <citation type="submission" date="2017-09" db="EMBL/GenBank/DDBJ databases">
        <authorList>
            <person name="Varghese N."/>
            <person name="Submissions S."/>
        </authorList>
    </citation>
    <scope>NUCLEOTIDE SEQUENCE [LARGE SCALE GENOMIC DNA]</scope>
    <source>
        <strain evidence="3">DSM 29961</strain>
    </source>
</reference>
<keyword evidence="3" id="KW-1185">Reference proteome</keyword>
<proteinExistence type="predicted"/>
<gene>
    <name evidence="2" type="ORF">SAMN06269250_0098</name>
</gene>
<dbReference type="Proteomes" id="UP000219452">
    <property type="component" value="Unassembled WGS sequence"/>
</dbReference>
<dbReference type="Gene3D" id="2.60.120.560">
    <property type="entry name" value="Exo-inulinase, domain 1"/>
    <property type="match status" value="1"/>
</dbReference>
<feature type="region of interest" description="Disordered" evidence="1">
    <location>
        <begin position="45"/>
        <end position="67"/>
    </location>
</feature>
<accession>A0A286GVW6</accession>
<dbReference type="OrthoDB" id="959104at2"/>
<name>A0A286GVW6_9BACT</name>
<dbReference type="AlphaFoldDB" id="A0A286GVW6"/>
<organism evidence="2 3">
    <name type="scientific">Spirosoma fluviale</name>
    <dbReference type="NCBI Taxonomy" id="1597977"/>
    <lineage>
        <taxon>Bacteria</taxon>
        <taxon>Pseudomonadati</taxon>
        <taxon>Bacteroidota</taxon>
        <taxon>Cytophagia</taxon>
        <taxon>Cytophagales</taxon>
        <taxon>Cytophagaceae</taxon>
        <taxon>Spirosoma</taxon>
    </lineage>
</organism>
<dbReference type="EMBL" id="OCNH01000010">
    <property type="protein sequence ID" value="SOD99660.1"/>
    <property type="molecule type" value="Genomic_DNA"/>
</dbReference>
<sequence length="277" mass="30589">MRLVLIIGFTALFFIDTFAQSAGRRPKTAIFSASSEWQHVTLKPLPPVKPPEQARTEAVTPTQSSTTTVAERIQPVTGRSPLTTGTAEFRPAFTGDFATNRNGWRAGNQGDYYYQVGLGQYSIRKRVANTQQLSFSTVELPNEINLNAADQYTIKMDMLADSGQVPAGGLLFGVRDSLNYNAFMLNEKGEVAVVRVTNGRTFSDYMPADFMAPGVSVEKNRNRLTIQRRGNSLHFYINAQEIRNSPYPVKVLPGNGIGFTSSAYWTAFQKLTVTLGL</sequence>
<evidence type="ECO:0000256" key="1">
    <source>
        <dbReference type="SAM" id="MobiDB-lite"/>
    </source>
</evidence>
<dbReference type="RefSeq" id="WP_097132049.1">
    <property type="nucleotide sequence ID" value="NZ_OCNH01000010.1"/>
</dbReference>
<protein>
    <submittedName>
        <fullName evidence="2">Uncharacterized protein</fullName>
    </submittedName>
</protein>
<evidence type="ECO:0000313" key="2">
    <source>
        <dbReference type="EMBL" id="SOD99660.1"/>
    </source>
</evidence>